<dbReference type="EMBL" id="MU274935">
    <property type="protein sequence ID" value="KAI0085081.1"/>
    <property type="molecule type" value="Genomic_DNA"/>
</dbReference>
<keyword evidence="2" id="KW-1185">Reference proteome</keyword>
<sequence length="404" mass="46330">MLERIRADVSSHLPELHTSEAVGEFVKSHMHIGDMDLKRPQDYVPTLSQHLQALQSHLSSFELPHGLQESVPGLKPHATINELIDLALAPKFVDPIAHRQDGQDSSKKAEEEIVQALRLTKNGAQLIDYEELPDAWKSNAFVTQGYRFIPLSHWYRIPLSLFRIHNETLNIHTHFMPLVFWALTLLPYSPFALPYVSQMDGIEMIFTGFTLLCMFNSSVWHTMSGCADPHAVEMSARIDYVGIGWLMSTTEGTIVYYGFREHQVMQMLWLGMLTLVFLASTVFPFMDWFNDVKHKGWRILFFVCIGFTSVAPMAHLAYIYGLGNMLTYMTPVYQSYSCYVIGLLFYAFHFPEAFFTRPGEKHWLDWFGGGSHGIWHMFVVLAIYMQQRAIPMLKLGIERVANPV</sequence>
<name>A0ACB8TSY8_9APHY</name>
<dbReference type="Proteomes" id="UP001055072">
    <property type="component" value="Unassembled WGS sequence"/>
</dbReference>
<evidence type="ECO:0000313" key="2">
    <source>
        <dbReference type="Proteomes" id="UP001055072"/>
    </source>
</evidence>
<accession>A0ACB8TSY8</accession>
<gene>
    <name evidence="1" type="ORF">BDY19DRAFT_897270</name>
</gene>
<comment type="caution">
    <text evidence="1">The sequence shown here is derived from an EMBL/GenBank/DDBJ whole genome shotgun (WGS) entry which is preliminary data.</text>
</comment>
<evidence type="ECO:0000313" key="1">
    <source>
        <dbReference type="EMBL" id="KAI0085081.1"/>
    </source>
</evidence>
<reference evidence="1" key="1">
    <citation type="journal article" date="2021" name="Environ. Microbiol.">
        <title>Gene family expansions and transcriptome signatures uncover fungal adaptations to wood decay.</title>
        <authorList>
            <person name="Hage H."/>
            <person name="Miyauchi S."/>
            <person name="Viragh M."/>
            <person name="Drula E."/>
            <person name="Min B."/>
            <person name="Chaduli D."/>
            <person name="Navarro D."/>
            <person name="Favel A."/>
            <person name="Norest M."/>
            <person name="Lesage-Meessen L."/>
            <person name="Balint B."/>
            <person name="Merenyi Z."/>
            <person name="de Eugenio L."/>
            <person name="Morin E."/>
            <person name="Martinez A.T."/>
            <person name="Baldrian P."/>
            <person name="Stursova M."/>
            <person name="Martinez M.J."/>
            <person name="Novotny C."/>
            <person name="Magnuson J.K."/>
            <person name="Spatafora J.W."/>
            <person name="Maurice S."/>
            <person name="Pangilinan J."/>
            <person name="Andreopoulos W."/>
            <person name="LaButti K."/>
            <person name="Hundley H."/>
            <person name="Na H."/>
            <person name="Kuo A."/>
            <person name="Barry K."/>
            <person name="Lipzen A."/>
            <person name="Henrissat B."/>
            <person name="Riley R."/>
            <person name="Ahrendt S."/>
            <person name="Nagy L.G."/>
            <person name="Grigoriev I.V."/>
            <person name="Martin F."/>
            <person name="Rosso M.N."/>
        </authorList>
    </citation>
    <scope>NUCLEOTIDE SEQUENCE</scope>
    <source>
        <strain evidence="1">CBS 384.51</strain>
    </source>
</reference>
<proteinExistence type="predicted"/>
<organism evidence="1 2">
    <name type="scientific">Irpex rosettiformis</name>
    <dbReference type="NCBI Taxonomy" id="378272"/>
    <lineage>
        <taxon>Eukaryota</taxon>
        <taxon>Fungi</taxon>
        <taxon>Dikarya</taxon>
        <taxon>Basidiomycota</taxon>
        <taxon>Agaricomycotina</taxon>
        <taxon>Agaricomycetes</taxon>
        <taxon>Polyporales</taxon>
        <taxon>Irpicaceae</taxon>
        <taxon>Irpex</taxon>
    </lineage>
</organism>
<protein>
    <submittedName>
        <fullName evidence="1">Hemolysin-III related-domain-containing protein</fullName>
    </submittedName>
</protein>